<dbReference type="OMA" id="SEWITVV"/>
<dbReference type="EMBL" id="JMSE01001419">
    <property type="protein sequence ID" value="KDN61366.1"/>
    <property type="molecule type" value="Genomic_DNA"/>
</dbReference>
<evidence type="ECO:0000313" key="4">
    <source>
        <dbReference type="Proteomes" id="UP000027238"/>
    </source>
</evidence>
<evidence type="ECO:0000313" key="3">
    <source>
        <dbReference type="EMBL" id="KDN61366.1"/>
    </source>
</evidence>
<name>A0A066X6I7_COLSU</name>
<evidence type="ECO:0000256" key="1">
    <source>
        <dbReference type="ARBA" id="ARBA00023125"/>
    </source>
</evidence>
<proteinExistence type="predicted"/>
<dbReference type="GO" id="GO:0003677">
    <property type="term" value="F:DNA binding"/>
    <property type="evidence" value="ECO:0007669"/>
    <property type="project" value="UniProtKB-KW"/>
</dbReference>
<sequence>MGKYNKNTEARLQEAVEAIAKNKDLKIATVARAFNVPRLQLHRRLQGQGSLKDRLTTNKKLTDEQEYAICSYIDRLDRMSLRVRKELVRDAANLLLRETAPPHDSGPPPTVGINWVHRFLHRHGYSSINDKVLDAARQHAENVESFQAYFEQLKEAVEKYGIQEEDIWNMDETGFCIGVGKDQMVITRQKRESYFEANGAQPEDGILEVIAR</sequence>
<dbReference type="PROSITE" id="PS51253">
    <property type="entry name" value="HTH_CENPB"/>
    <property type="match status" value="1"/>
</dbReference>
<dbReference type="AlphaFoldDB" id="A0A066X6I7"/>
<feature type="domain" description="HTH CENPB-type" evidence="2">
    <location>
        <begin position="53"/>
        <end position="129"/>
    </location>
</feature>
<dbReference type="InterPro" id="IPR006600">
    <property type="entry name" value="HTH_CenpB_DNA-bd_dom"/>
</dbReference>
<accession>A0A066X6I7</accession>
<dbReference type="Pfam" id="PF03221">
    <property type="entry name" value="HTH_Tnp_Tc5"/>
    <property type="match status" value="1"/>
</dbReference>
<organism evidence="3 4">
    <name type="scientific">Colletotrichum sublineola</name>
    <name type="common">Sorghum anthracnose fungus</name>
    <dbReference type="NCBI Taxonomy" id="1173701"/>
    <lineage>
        <taxon>Eukaryota</taxon>
        <taxon>Fungi</taxon>
        <taxon>Dikarya</taxon>
        <taxon>Ascomycota</taxon>
        <taxon>Pezizomycotina</taxon>
        <taxon>Sordariomycetes</taxon>
        <taxon>Hypocreomycetidae</taxon>
        <taxon>Glomerellales</taxon>
        <taxon>Glomerellaceae</taxon>
        <taxon>Colletotrichum</taxon>
        <taxon>Colletotrichum graminicola species complex</taxon>
    </lineage>
</organism>
<comment type="caution">
    <text evidence="3">The sequence shown here is derived from an EMBL/GenBank/DDBJ whole genome shotgun (WGS) entry which is preliminary data.</text>
</comment>
<keyword evidence="4" id="KW-1185">Reference proteome</keyword>
<reference evidence="4" key="1">
    <citation type="journal article" date="2014" name="Genome Announc.">
        <title>Draft genome sequence of Colletotrichum sublineola, a destructive pathogen of cultivated sorghum.</title>
        <authorList>
            <person name="Baroncelli R."/>
            <person name="Sanz-Martin J.M."/>
            <person name="Rech G.E."/>
            <person name="Sukno S.A."/>
            <person name="Thon M.R."/>
        </authorList>
    </citation>
    <scope>NUCLEOTIDE SEQUENCE [LARGE SCALE GENOMIC DNA]</scope>
    <source>
        <strain evidence="4">TX430BB</strain>
    </source>
</reference>
<dbReference type="InterPro" id="IPR009057">
    <property type="entry name" value="Homeodomain-like_sf"/>
</dbReference>
<dbReference type="eggNOG" id="ENOG502S8QW">
    <property type="taxonomic scope" value="Eukaryota"/>
</dbReference>
<gene>
    <name evidence="3" type="ORF">CSUB01_09655</name>
</gene>
<protein>
    <submittedName>
        <fullName evidence="3">Putative transposase</fullName>
    </submittedName>
</protein>
<dbReference type="Proteomes" id="UP000027238">
    <property type="component" value="Unassembled WGS sequence"/>
</dbReference>
<dbReference type="SUPFAM" id="SSF46689">
    <property type="entry name" value="Homeodomain-like"/>
    <property type="match status" value="1"/>
</dbReference>
<dbReference type="OrthoDB" id="4913223at2759"/>
<dbReference type="STRING" id="1173701.A0A066X6I7"/>
<evidence type="ECO:0000259" key="2">
    <source>
        <dbReference type="PROSITE" id="PS51253"/>
    </source>
</evidence>
<dbReference type="HOGENOM" id="CLU_013929_8_1_1"/>
<keyword evidence="1" id="KW-0238">DNA-binding</keyword>